<dbReference type="InterPro" id="IPR023393">
    <property type="entry name" value="START-like_dom_sf"/>
</dbReference>
<reference evidence="1" key="1">
    <citation type="submission" date="2021-12" db="EMBL/GenBank/DDBJ databases">
        <authorList>
            <person name="Zaccaron A."/>
            <person name="Stergiopoulos I."/>
        </authorList>
    </citation>
    <scope>NUCLEOTIDE SEQUENCE</scope>
    <source>
        <strain evidence="1">Race5_Kim</strain>
    </source>
</reference>
<sequence>MLIPPISSLLRLSDATSSGPSSVLDVRCNNSIIGTPSFGLEDAIFTVCAEIEIQASVPAVYTTFLDFRNYHTWNTFVQDVHPLPGNSIDRIPPPIGTKMVFENVFPPIPDELPGPSVERLSFTERNVDGEGRALVAWVGYESAEHPSVLTALGEGRMRFVSWETFYGIHGLALVVGREWLQERHEQQARDLKGYVEGFGR</sequence>
<dbReference type="OrthoDB" id="509124at2759"/>
<accession>A0A9Q8UW53</accession>
<name>A0A9Q8UW53_PASFU</name>
<dbReference type="KEGG" id="ffu:CLAFUR5_13471"/>
<evidence type="ECO:0000313" key="1">
    <source>
        <dbReference type="EMBL" id="UJO24552.1"/>
    </source>
</evidence>
<gene>
    <name evidence="1" type="ORF">CLAFUR5_13471</name>
</gene>
<dbReference type="Gene3D" id="3.30.530.20">
    <property type="match status" value="1"/>
</dbReference>
<dbReference type="GeneID" id="71993349"/>
<proteinExistence type="predicted"/>
<dbReference type="Proteomes" id="UP000756132">
    <property type="component" value="Chromosome 12"/>
</dbReference>
<dbReference type="AlphaFoldDB" id="A0A9Q8UW53"/>
<protein>
    <submittedName>
        <fullName evidence="1">Uncharacterized protein</fullName>
    </submittedName>
</protein>
<keyword evidence="2" id="KW-1185">Reference proteome</keyword>
<dbReference type="EMBL" id="CP090174">
    <property type="protein sequence ID" value="UJO24552.1"/>
    <property type="molecule type" value="Genomic_DNA"/>
</dbReference>
<dbReference type="SUPFAM" id="SSF55961">
    <property type="entry name" value="Bet v1-like"/>
    <property type="match status" value="1"/>
</dbReference>
<organism evidence="1 2">
    <name type="scientific">Passalora fulva</name>
    <name type="common">Tomato leaf mold</name>
    <name type="synonym">Cladosporium fulvum</name>
    <dbReference type="NCBI Taxonomy" id="5499"/>
    <lineage>
        <taxon>Eukaryota</taxon>
        <taxon>Fungi</taxon>
        <taxon>Dikarya</taxon>
        <taxon>Ascomycota</taxon>
        <taxon>Pezizomycotina</taxon>
        <taxon>Dothideomycetes</taxon>
        <taxon>Dothideomycetidae</taxon>
        <taxon>Mycosphaerellales</taxon>
        <taxon>Mycosphaerellaceae</taxon>
        <taxon>Fulvia</taxon>
    </lineage>
</organism>
<dbReference type="RefSeq" id="XP_047768918.1">
    <property type="nucleotide sequence ID" value="XM_047912619.1"/>
</dbReference>
<reference evidence="1" key="2">
    <citation type="journal article" date="2022" name="Microb. Genom.">
        <title>A chromosome-scale genome assembly of the tomato pathogen Cladosporium fulvum reveals a compartmentalized genome architecture and the presence of a dispensable chromosome.</title>
        <authorList>
            <person name="Zaccaron A.Z."/>
            <person name="Chen L.H."/>
            <person name="Samaras A."/>
            <person name="Stergiopoulos I."/>
        </authorList>
    </citation>
    <scope>NUCLEOTIDE SEQUENCE</scope>
    <source>
        <strain evidence="1">Race5_Kim</strain>
    </source>
</reference>
<evidence type="ECO:0000313" key="2">
    <source>
        <dbReference type="Proteomes" id="UP000756132"/>
    </source>
</evidence>
<dbReference type="OMA" id="TRYTHWQ"/>
<dbReference type="CDD" id="cd07822">
    <property type="entry name" value="SRPBCC_4"/>
    <property type="match status" value="1"/>
</dbReference>